<dbReference type="GO" id="GO:0003677">
    <property type="term" value="F:DNA binding"/>
    <property type="evidence" value="ECO:0007669"/>
    <property type="project" value="UniProtKB-KW"/>
</dbReference>
<reference evidence="5" key="1">
    <citation type="submission" date="2023-03" db="EMBL/GenBank/DDBJ databases">
        <title>Actinoallomurus iriomotensis NBRC 103684.</title>
        <authorList>
            <person name="Ichikawa N."/>
            <person name="Sato H."/>
            <person name="Tonouchi N."/>
        </authorList>
    </citation>
    <scope>NUCLEOTIDE SEQUENCE</scope>
    <source>
        <strain evidence="5">NBRC 103684</strain>
    </source>
</reference>
<dbReference type="InterPro" id="IPR036390">
    <property type="entry name" value="WH_DNA-bd_sf"/>
</dbReference>
<dbReference type="PANTHER" id="PTHR38465:SF2">
    <property type="entry name" value="HTH-TYPE TRANSCRIPTIONAL REGULATOR MMPR5"/>
    <property type="match status" value="1"/>
</dbReference>
<dbReference type="EMBL" id="BSTK01000006">
    <property type="protein sequence ID" value="GLY86497.1"/>
    <property type="molecule type" value="Genomic_DNA"/>
</dbReference>
<dbReference type="InterPro" id="IPR000835">
    <property type="entry name" value="HTH_MarR-typ"/>
</dbReference>
<dbReference type="AlphaFoldDB" id="A0A9W6W175"/>
<evidence type="ECO:0000256" key="3">
    <source>
        <dbReference type="ARBA" id="ARBA00023163"/>
    </source>
</evidence>
<keyword evidence="1" id="KW-0805">Transcription regulation</keyword>
<keyword evidence="6" id="KW-1185">Reference proteome</keyword>
<dbReference type="SUPFAM" id="SSF46785">
    <property type="entry name" value="Winged helix' DNA-binding domain"/>
    <property type="match status" value="1"/>
</dbReference>
<accession>A0A9W6W175</accession>
<evidence type="ECO:0000256" key="1">
    <source>
        <dbReference type="ARBA" id="ARBA00023015"/>
    </source>
</evidence>
<dbReference type="PANTHER" id="PTHR38465">
    <property type="entry name" value="HTH-TYPE TRANSCRIPTIONAL REGULATOR MJ1563-RELATED"/>
    <property type="match status" value="1"/>
</dbReference>
<protein>
    <submittedName>
        <fullName evidence="5">MarR family transcriptional regulator</fullName>
    </submittedName>
</protein>
<dbReference type="InterPro" id="IPR052362">
    <property type="entry name" value="HTH-GbsR_regulator"/>
</dbReference>
<feature type="domain" description="HTH marR-type" evidence="4">
    <location>
        <begin position="41"/>
        <end position="85"/>
    </location>
</feature>
<dbReference type="Pfam" id="PF01047">
    <property type="entry name" value="MarR"/>
    <property type="match status" value="1"/>
</dbReference>
<name>A0A9W6W175_9ACTN</name>
<evidence type="ECO:0000313" key="5">
    <source>
        <dbReference type="EMBL" id="GLY86497.1"/>
    </source>
</evidence>
<dbReference type="Proteomes" id="UP001165074">
    <property type="component" value="Unassembled WGS sequence"/>
</dbReference>
<gene>
    <name evidence="5" type="ORF">Airi02_044260</name>
</gene>
<evidence type="ECO:0000259" key="4">
    <source>
        <dbReference type="Pfam" id="PF01047"/>
    </source>
</evidence>
<comment type="caution">
    <text evidence="5">The sequence shown here is derived from an EMBL/GenBank/DDBJ whole genome shotgun (WGS) entry which is preliminary data.</text>
</comment>
<keyword evidence="2" id="KW-0238">DNA-binding</keyword>
<keyword evidence="3" id="KW-0804">Transcription</keyword>
<dbReference type="GO" id="GO:0003700">
    <property type="term" value="F:DNA-binding transcription factor activity"/>
    <property type="evidence" value="ECO:0007669"/>
    <property type="project" value="InterPro"/>
</dbReference>
<sequence length="161" mass="18230">MAERDPEAVRQFVERFASALVDAGFQRMPARVFAVLHGTDSGRLTAAEIAEQLQVSPAAVSGAVRFLIQFNMIRREREPGSRRDVFVVENDSWYEAIVNRDEILRRWSSSAREGIEVLGADTPAGRRMATSLAFFEFITEELEDLIDKWQKAKAERLPAED</sequence>
<dbReference type="InterPro" id="IPR036388">
    <property type="entry name" value="WH-like_DNA-bd_sf"/>
</dbReference>
<evidence type="ECO:0000313" key="6">
    <source>
        <dbReference type="Proteomes" id="UP001165074"/>
    </source>
</evidence>
<organism evidence="5 6">
    <name type="scientific">Actinoallomurus iriomotensis</name>
    <dbReference type="NCBI Taxonomy" id="478107"/>
    <lineage>
        <taxon>Bacteria</taxon>
        <taxon>Bacillati</taxon>
        <taxon>Actinomycetota</taxon>
        <taxon>Actinomycetes</taxon>
        <taxon>Streptosporangiales</taxon>
        <taxon>Thermomonosporaceae</taxon>
        <taxon>Actinoallomurus</taxon>
    </lineage>
</organism>
<dbReference type="Gene3D" id="1.10.10.10">
    <property type="entry name" value="Winged helix-like DNA-binding domain superfamily/Winged helix DNA-binding domain"/>
    <property type="match status" value="1"/>
</dbReference>
<evidence type="ECO:0000256" key="2">
    <source>
        <dbReference type="ARBA" id="ARBA00023125"/>
    </source>
</evidence>
<proteinExistence type="predicted"/>
<dbReference type="RefSeq" id="WP_285574631.1">
    <property type="nucleotide sequence ID" value="NZ_BSTK01000006.1"/>
</dbReference>